<gene>
    <name evidence="9" type="ORF">NEMVEDRAFT_v1g85971</name>
</gene>
<dbReference type="HOGENOM" id="CLU_076188_0_1_1"/>
<evidence type="ECO:0000313" key="10">
    <source>
        <dbReference type="Proteomes" id="UP000001593"/>
    </source>
</evidence>
<evidence type="ECO:0000256" key="4">
    <source>
        <dbReference type="ARBA" id="ARBA00022588"/>
    </source>
</evidence>
<dbReference type="OrthoDB" id="661148at2759"/>
<dbReference type="Pfam" id="PF16158">
    <property type="entry name" value="N_BRCA1_IG"/>
    <property type="match status" value="1"/>
</dbReference>
<dbReference type="Proteomes" id="UP000001593">
    <property type="component" value="Unassembled WGS sequence"/>
</dbReference>
<keyword evidence="6" id="KW-0539">Nucleus</keyword>
<dbReference type="CDD" id="cd14349">
    <property type="entry name" value="UBA_CF106"/>
    <property type="match status" value="1"/>
</dbReference>
<dbReference type="GO" id="GO:0005634">
    <property type="term" value="C:nucleus"/>
    <property type="evidence" value="ECO:0007669"/>
    <property type="project" value="UniProtKB-SubCell"/>
</dbReference>
<evidence type="ECO:0000256" key="1">
    <source>
        <dbReference type="ARBA" id="ARBA00004123"/>
    </source>
</evidence>
<dbReference type="KEGG" id="nve:5519909"/>
<dbReference type="PhylomeDB" id="A7RLM7"/>
<evidence type="ECO:0000256" key="7">
    <source>
        <dbReference type="ARBA" id="ARBA00070744"/>
    </source>
</evidence>
<evidence type="ECO:0000256" key="6">
    <source>
        <dbReference type="ARBA" id="ARBA00023242"/>
    </source>
</evidence>
<name>A7RLM7_NEMVE</name>
<dbReference type="InterPro" id="IPR039517">
    <property type="entry name" value="C6orf106_UBA-like"/>
</dbReference>
<dbReference type="FunCoup" id="A7RLM7">
    <property type="interactions" value="660"/>
</dbReference>
<dbReference type="Gene3D" id="1.10.8.10">
    <property type="entry name" value="DNA helicase RuvA subunit, C-terminal domain"/>
    <property type="match status" value="1"/>
</dbReference>
<comment type="subcellular location">
    <subcellularLocation>
        <location evidence="2">Cytoplasm</location>
    </subcellularLocation>
    <subcellularLocation>
        <location evidence="1">Nucleus</location>
    </subcellularLocation>
</comment>
<dbReference type="FunFam" id="1.10.8.10:FF:000015">
    <property type="entry name" value="Chromosome 6 C6orf106 homolog"/>
    <property type="match status" value="1"/>
</dbReference>
<dbReference type="PANTHER" id="PTHR20930">
    <property type="entry name" value="OVARIAN CARCINOMA ANTIGEN CA125-RELATED"/>
    <property type="match status" value="1"/>
</dbReference>
<evidence type="ECO:0000259" key="8">
    <source>
        <dbReference type="Pfam" id="PF16158"/>
    </source>
</evidence>
<evidence type="ECO:0000256" key="5">
    <source>
        <dbReference type="ARBA" id="ARBA00022859"/>
    </source>
</evidence>
<dbReference type="EMBL" id="DS469518">
    <property type="protein sequence ID" value="EDO47632.1"/>
    <property type="molecule type" value="Genomic_DNA"/>
</dbReference>
<feature type="domain" description="Nbr1 FW" evidence="8">
    <location>
        <begin position="81"/>
        <end position="179"/>
    </location>
</feature>
<evidence type="ECO:0000256" key="2">
    <source>
        <dbReference type="ARBA" id="ARBA00004496"/>
    </source>
</evidence>
<protein>
    <recommendedName>
        <fullName evidence="7">Protein ILRUN</fullName>
    </recommendedName>
</protein>
<keyword evidence="3" id="KW-0963">Cytoplasm</keyword>
<keyword evidence="4" id="KW-0399">Innate immunity</keyword>
<proteinExistence type="predicted"/>
<dbReference type="FunFam" id="2.60.40.10:FF:000289">
    <property type="entry name" value="Chromosome 6 open reading frame 106"/>
    <property type="match status" value="1"/>
</dbReference>
<keyword evidence="10" id="KW-1185">Reference proteome</keyword>
<dbReference type="InterPro" id="IPR032350">
    <property type="entry name" value="Nbr1_FW"/>
</dbReference>
<dbReference type="STRING" id="45351.A7RLM7"/>
<accession>A7RLM7</accession>
<dbReference type="OMA" id="LESCNWN"/>
<dbReference type="InterPro" id="IPR013783">
    <property type="entry name" value="Ig-like_fold"/>
</dbReference>
<evidence type="ECO:0000313" key="9">
    <source>
        <dbReference type="EMBL" id="EDO47632.1"/>
    </source>
</evidence>
<organism evidence="9 10">
    <name type="scientific">Nematostella vectensis</name>
    <name type="common">Starlet sea anemone</name>
    <dbReference type="NCBI Taxonomy" id="45351"/>
    <lineage>
        <taxon>Eukaryota</taxon>
        <taxon>Metazoa</taxon>
        <taxon>Cnidaria</taxon>
        <taxon>Anthozoa</taxon>
        <taxon>Hexacorallia</taxon>
        <taxon>Actiniaria</taxon>
        <taxon>Edwardsiidae</taxon>
        <taxon>Nematostella</taxon>
    </lineage>
</organism>
<dbReference type="CDD" id="cd14947">
    <property type="entry name" value="NBR1_like"/>
    <property type="match status" value="1"/>
</dbReference>
<dbReference type="GO" id="GO:0045087">
    <property type="term" value="P:innate immune response"/>
    <property type="evidence" value="ECO:0007669"/>
    <property type="project" value="UniProtKB-KW"/>
</dbReference>
<feature type="non-terminal residue" evidence="9">
    <location>
        <position position="200"/>
    </location>
</feature>
<dbReference type="GO" id="GO:0005737">
    <property type="term" value="C:cytoplasm"/>
    <property type="evidence" value="ECO:0007669"/>
    <property type="project" value="UniProtKB-SubCell"/>
</dbReference>
<dbReference type="Gene3D" id="2.60.40.10">
    <property type="entry name" value="Immunoglobulins"/>
    <property type="match status" value="1"/>
</dbReference>
<dbReference type="Pfam" id="PF14555">
    <property type="entry name" value="UBA_4"/>
    <property type="match status" value="1"/>
</dbReference>
<reference evidence="9 10" key="1">
    <citation type="journal article" date="2007" name="Science">
        <title>Sea anemone genome reveals ancestral eumetazoan gene repertoire and genomic organization.</title>
        <authorList>
            <person name="Putnam N.H."/>
            <person name="Srivastava M."/>
            <person name="Hellsten U."/>
            <person name="Dirks B."/>
            <person name="Chapman J."/>
            <person name="Salamov A."/>
            <person name="Terry A."/>
            <person name="Shapiro H."/>
            <person name="Lindquist E."/>
            <person name="Kapitonov V.V."/>
            <person name="Jurka J."/>
            <person name="Genikhovich G."/>
            <person name="Grigoriev I.V."/>
            <person name="Lucas S.M."/>
            <person name="Steele R.E."/>
            <person name="Finnerty J.R."/>
            <person name="Technau U."/>
            <person name="Martindale M.Q."/>
            <person name="Rokhsar D.S."/>
        </authorList>
    </citation>
    <scope>NUCLEOTIDE SEQUENCE [LARGE SCALE GENOMIC DNA]</scope>
    <source>
        <strain evidence="10">CH2 X CH6</strain>
    </source>
</reference>
<sequence length="200" mass="21960">MEVDCDVDQDLMAKFSSLGTTDREVLIMELQKLLDFQLNQSGCAFFLDMANWNLQAAIGAFYDFNCSNDKLPSMSFVRDVTIGEGESVPPNTAFVKTWRLQNTGTEKWPNGVFLKFTGGDQLGPVSSVTVQPLDPGECVDVSVNMFAPDRTGMFQGQWRMCTPTGSSYFGDVIWVILSVDVGGLLGVTQQLSHLGEEFGS</sequence>
<evidence type="ECO:0000256" key="3">
    <source>
        <dbReference type="ARBA" id="ARBA00022490"/>
    </source>
</evidence>
<dbReference type="InParanoid" id="A7RLM7"/>
<dbReference type="AlphaFoldDB" id="A7RLM7"/>
<dbReference type="eggNOG" id="KOG4351">
    <property type="taxonomic scope" value="Eukaryota"/>
</dbReference>
<dbReference type="PANTHER" id="PTHR20930:SF0">
    <property type="entry name" value="PROTEIN ILRUN"/>
    <property type="match status" value="1"/>
</dbReference>
<keyword evidence="5" id="KW-0391">Immunity</keyword>